<organism evidence="1 2">
    <name type="scientific">Symbiodinium necroappetens</name>
    <dbReference type="NCBI Taxonomy" id="1628268"/>
    <lineage>
        <taxon>Eukaryota</taxon>
        <taxon>Sar</taxon>
        <taxon>Alveolata</taxon>
        <taxon>Dinophyceae</taxon>
        <taxon>Suessiales</taxon>
        <taxon>Symbiodiniaceae</taxon>
        <taxon>Symbiodinium</taxon>
    </lineage>
</organism>
<accession>A0A812TIA2</accession>
<protein>
    <submittedName>
        <fullName evidence="1">Uncharacterized protein</fullName>
    </submittedName>
</protein>
<keyword evidence="2" id="KW-1185">Reference proteome</keyword>
<dbReference type="AlphaFoldDB" id="A0A812TIA2"/>
<gene>
    <name evidence="1" type="ORF">SNEC2469_LOCUS15143</name>
</gene>
<evidence type="ECO:0000313" key="1">
    <source>
        <dbReference type="EMBL" id="CAE7528096.1"/>
    </source>
</evidence>
<dbReference type="Proteomes" id="UP000601435">
    <property type="component" value="Unassembled WGS sequence"/>
</dbReference>
<sequence length="265" mass="30646">MTSRMEARVSLGEQLRARRLDQFRELQHRHRSVLSRYPSAHFLLPDPHDGHPSQDSWQRRMHGAQTLLLSLEAPDPARLRDDARRVYAEVLEDEDYLIDDLPETMSFKQNPSAASAWVSTFLDKLRVIDAVAGIKDISRTAATRGHATQTVVTHRQTALRLLIAMHATTFETHPTFHRLLPSAHDESLSKRAWEHQLYVVRSLLRLVPQNDREASHNFILGYYDDVLRRRPALRRALPNPAEEDKTVDEWADIFLTAVHRMMRAD</sequence>
<dbReference type="OrthoDB" id="10376908at2759"/>
<comment type="caution">
    <text evidence="1">The sequence shown here is derived from an EMBL/GenBank/DDBJ whole genome shotgun (WGS) entry which is preliminary data.</text>
</comment>
<evidence type="ECO:0000313" key="2">
    <source>
        <dbReference type="Proteomes" id="UP000601435"/>
    </source>
</evidence>
<proteinExistence type="predicted"/>
<name>A0A812TIA2_9DINO</name>
<reference evidence="1" key="1">
    <citation type="submission" date="2021-02" db="EMBL/GenBank/DDBJ databases">
        <authorList>
            <person name="Dougan E. K."/>
            <person name="Rhodes N."/>
            <person name="Thang M."/>
            <person name="Chan C."/>
        </authorList>
    </citation>
    <scope>NUCLEOTIDE SEQUENCE</scope>
</reference>
<dbReference type="EMBL" id="CAJNJA010024555">
    <property type="protein sequence ID" value="CAE7528096.1"/>
    <property type="molecule type" value="Genomic_DNA"/>
</dbReference>